<dbReference type="InterPro" id="IPR026870">
    <property type="entry name" value="Zinc_ribbon_dom"/>
</dbReference>
<proteinExistence type="predicted"/>
<evidence type="ECO:0000256" key="1">
    <source>
        <dbReference type="SAM" id="MobiDB-lite"/>
    </source>
</evidence>
<sequence>MKTCPNCHQKIAANSMFCEHCGFDLSQTPAKPARRQRHHTSSKSGKRSKWLSRGVWCVLAVAAIAVIVLGVSFYNKQAGKEKQVATITDYITDNQSDDLADHLISDNPNLKITGDTVQPLLTYARTHPNYVKEMKADLQKNGETRDHTFSLVTAGHNLLVFPIYKLRVTTMHPVLTTNVANATLMANSHALATSKNDHYTFKAGPLFPGHYTFKLSGSRSHAKATANLIASNDVAKHVDLIAQSSRRAHDTTNANDDEASVSDATNGTVTDNTTHDDDDDYDDNDDYDDLSVNAQTAVDELYYNDYIDSEDDYTYTESEAHPDVTEVKLYDADTGDHYSTYRYDDIHDILSEYNSSTGKFETVDTDD</sequence>
<feature type="domain" description="TcaA second" evidence="4">
    <location>
        <begin position="80"/>
        <end position="166"/>
    </location>
</feature>
<organism evidence="5 6">
    <name type="scientific">Levilactobacillus suantsaiihabitans</name>
    <dbReference type="NCBI Taxonomy" id="2487722"/>
    <lineage>
        <taxon>Bacteria</taxon>
        <taxon>Bacillati</taxon>
        <taxon>Bacillota</taxon>
        <taxon>Bacilli</taxon>
        <taxon>Lactobacillales</taxon>
        <taxon>Lactobacillaceae</taxon>
        <taxon>Levilactobacillus</taxon>
    </lineage>
</organism>
<dbReference type="InterPro" id="IPR054529">
    <property type="entry name" value="TcaA_2nd"/>
</dbReference>
<feature type="domain" description="Zinc-ribbon" evidence="3">
    <location>
        <begin position="4"/>
        <end position="25"/>
    </location>
</feature>
<evidence type="ECO:0000313" key="5">
    <source>
        <dbReference type="EMBL" id="TGD17805.1"/>
    </source>
</evidence>
<evidence type="ECO:0000313" key="6">
    <source>
        <dbReference type="Proteomes" id="UP000297348"/>
    </source>
</evidence>
<dbReference type="RefSeq" id="WP_135368727.1">
    <property type="nucleotide sequence ID" value="NZ_RKLX01000022.1"/>
</dbReference>
<dbReference type="OrthoDB" id="2327418at2"/>
<dbReference type="AlphaFoldDB" id="A0A4Z0J7J8"/>
<gene>
    <name evidence="5" type="ORF">EGT51_11015</name>
</gene>
<keyword evidence="2" id="KW-0472">Membrane</keyword>
<protein>
    <submittedName>
        <fullName evidence="5">Zinc-ribbon domain-containing protein</fullName>
    </submittedName>
</protein>
<dbReference type="Proteomes" id="UP000297348">
    <property type="component" value="Unassembled WGS sequence"/>
</dbReference>
<keyword evidence="6" id="KW-1185">Reference proteome</keyword>
<dbReference type="PANTHER" id="PTHR40038:SF1">
    <property type="entry name" value="MEMBRANE-ASSOCIATED PROTEIN TCAA"/>
    <property type="match status" value="1"/>
</dbReference>
<accession>A0A4Z0J7J8</accession>
<keyword evidence="2" id="KW-0812">Transmembrane</keyword>
<dbReference type="Pfam" id="PF22813">
    <property type="entry name" value="TcaA_2nd"/>
    <property type="match status" value="1"/>
</dbReference>
<feature type="transmembrane region" description="Helical" evidence="2">
    <location>
        <begin position="54"/>
        <end position="74"/>
    </location>
</feature>
<reference evidence="5 6" key="1">
    <citation type="submission" date="2018-10" db="EMBL/GenBank/DDBJ databases">
        <title>Lactobacillus sp. R7 and Lactobacillus sp. R19 isolated from fermented mustard green product of Taiwan.</title>
        <authorList>
            <person name="Lin S.-T."/>
        </authorList>
    </citation>
    <scope>NUCLEOTIDE SEQUENCE [LARGE SCALE GENOMIC DNA]</scope>
    <source>
        <strain evidence="5 6">BCRC 81129</strain>
    </source>
</reference>
<evidence type="ECO:0000259" key="4">
    <source>
        <dbReference type="Pfam" id="PF22813"/>
    </source>
</evidence>
<name>A0A4Z0J7J8_9LACO</name>
<feature type="region of interest" description="Disordered" evidence="1">
    <location>
        <begin position="245"/>
        <end position="289"/>
    </location>
</feature>
<dbReference type="PANTHER" id="PTHR40038">
    <property type="entry name" value="MEMBRANE-ASSOCIATED PROTEIN TCAA"/>
    <property type="match status" value="1"/>
</dbReference>
<comment type="caution">
    <text evidence="5">The sequence shown here is derived from an EMBL/GenBank/DDBJ whole genome shotgun (WGS) entry which is preliminary data.</text>
</comment>
<evidence type="ECO:0000259" key="3">
    <source>
        <dbReference type="Pfam" id="PF13240"/>
    </source>
</evidence>
<feature type="compositionally biased region" description="Acidic residues" evidence="1">
    <location>
        <begin position="276"/>
        <end position="289"/>
    </location>
</feature>
<dbReference type="EMBL" id="RKLX01000022">
    <property type="protein sequence ID" value="TGD17805.1"/>
    <property type="molecule type" value="Genomic_DNA"/>
</dbReference>
<keyword evidence="2" id="KW-1133">Transmembrane helix</keyword>
<evidence type="ECO:0000256" key="2">
    <source>
        <dbReference type="SAM" id="Phobius"/>
    </source>
</evidence>
<dbReference type="Pfam" id="PF13240">
    <property type="entry name" value="Zn_Ribbon_1"/>
    <property type="match status" value="1"/>
</dbReference>